<reference evidence="11" key="1">
    <citation type="journal article" date="2019" name="Int. J. Syst. Evol. Microbiol.">
        <title>The Global Catalogue of Microorganisms (GCM) 10K type strain sequencing project: providing services to taxonomists for standard genome sequencing and annotation.</title>
        <authorList>
            <consortium name="The Broad Institute Genomics Platform"/>
            <consortium name="The Broad Institute Genome Sequencing Center for Infectious Disease"/>
            <person name="Wu L."/>
            <person name="Ma J."/>
        </authorList>
    </citation>
    <scope>NUCLEOTIDE SEQUENCE [LARGE SCALE GENOMIC DNA]</scope>
    <source>
        <strain evidence="11">CCUG 58728</strain>
    </source>
</reference>
<evidence type="ECO:0000256" key="7">
    <source>
        <dbReference type="ARBA" id="ARBA00023136"/>
    </source>
</evidence>
<evidence type="ECO:0000256" key="2">
    <source>
        <dbReference type="ARBA" id="ARBA00010692"/>
    </source>
</evidence>
<dbReference type="PANTHER" id="PTHR34295:SF4">
    <property type="entry name" value="BIOTIN TRANSPORTER BIOY-RELATED"/>
    <property type="match status" value="1"/>
</dbReference>
<keyword evidence="3 8" id="KW-0813">Transport</keyword>
<dbReference type="EMBL" id="JBHSAC010000052">
    <property type="protein sequence ID" value="MFC3932357.1"/>
    <property type="molecule type" value="Genomic_DNA"/>
</dbReference>
<feature type="transmembrane region" description="Helical" evidence="9">
    <location>
        <begin position="79"/>
        <end position="98"/>
    </location>
</feature>
<dbReference type="PANTHER" id="PTHR34295">
    <property type="entry name" value="BIOTIN TRANSPORTER BIOY"/>
    <property type="match status" value="1"/>
</dbReference>
<keyword evidence="4 8" id="KW-1003">Cell membrane</keyword>
<evidence type="ECO:0000256" key="8">
    <source>
        <dbReference type="PIRNR" id="PIRNR016661"/>
    </source>
</evidence>
<evidence type="ECO:0000256" key="5">
    <source>
        <dbReference type="ARBA" id="ARBA00022692"/>
    </source>
</evidence>
<evidence type="ECO:0000313" key="11">
    <source>
        <dbReference type="Proteomes" id="UP001595901"/>
    </source>
</evidence>
<keyword evidence="7 8" id="KW-0472">Membrane</keyword>
<dbReference type="Pfam" id="PF02632">
    <property type="entry name" value="BioY"/>
    <property type="match status" value="1"/>
</dbReference>
<dbReference type="Proteomes" id="UP001595901">
    <property type="component" value="Unassembled WGS sequence"/>
</dbReference>
<sequence>MKTKDFVAIAMMAALLAVLGLLPAIPLGFIPVPIVLQNLGVMLAGVLLGGKRGSLALLLFLVIGLVLPFFSGMNTTLKVMVGPTAGYIWAWIFVPPLMSWGLSALKTRKFLPVFFIIWLSGVLFVDLSGGLYLSLYSGIPLKTALISSNLVFIPGDSLKALLTTAVALRLDRANLFKPFLGNFNRFKD</sequence>
<gene>
    <name evidence="10" type="ORF">ACFOSE_06180</name>
</gene>
<evidence type="ECO:0000256" key="6">
    <source>
        <dbReference type="ARBA" id="ARBA00022989"/>
    </source>
</evidence>
<evidence type="ECO:0000256" key="3">
    <source>
        <dbReference type="ARBA" id="ARBA00022448"/>
    </source>
</evidence>
<accession>A0ABV8D1R9</accession>
<evidence type="ECO:0000256" key="1">
    <source>
        <dbReference type="ARBA" id="ARBA00004651"/>
    </source>
</evidence>
<keyword evidence="11" id="KW-1185">Reference proteome</keyword>
<comment type="similarity">
    <text evidence="2 8">Belongs to the BioY family.</text>
</comment>
<evidence type="ECO:0000256" key="4">
    <source>
        <dbReference type="ARBA" id="ARBA00022475"/>
    </source>
</evidence>
<protein>
    <recommendedName>
        <fullName evidence="8">Biotin transporter</fullName>
    </recommendedName>
</protein>
<feature type="transmembrane region" description="Helical" evidence="9">
    <location>
        <begin position="55"/>
        <end position="73"/>
    </location>
</feature>
<dbReference type="RefSeq" id="WP_380431710.1">
    <property type="nucleotide sequence ID" value="NZ_JBHSAC010000052.1"/>
</dbReference>
<name>A0ABV8D1R9_9STRE</name>
<keyword evidence="5 9" id="KW-0812">Transmembrane</keyword>
<comment type="subcellular location">
    <subcellularLocation>
        <location evidence="1 8">Cell membrane</location>
        <topology evidence="1 8">Multi-pass membrane protein</topology>
    </subcellularLocation>
</comment>
<evidence type="ECO:0000313" key="10">
    <source>
        <dbReference type="EMBL" id="MFC3932357.1"/>
    </source>
</evidence>
<dbReference type="InterPro" id="IPR003784">
    <property type="entry name" value="BioY"/>
</dbReference>
<proteinExistence type="inferred from homology"/>
<feature type="transmembrane region" description="Helical" evidence="9">
    <location>
        <begin position="110"/>
        <end position="133"/>
    </location>
</feature>
<comment type="caution">
    <text evidence="10">The sequence shown here is derived from an EMBL/GenBank/DDBJ whole genome shotgun (WGS) entry which is preliminary data.</text>
</comment>
<keyword evidence="6 9" id="KW-1133">Transmembrane helix</keyword>
<dbReference type="PIRSF" id="PIRSF016661">
    <property type="entry name" value="BioY"/>
    <property type="match status" value="1"/>
</dbReference>
<evidence type="ECO:0000256" key="9">
    <source>
        <dbReference type="SAM" id="Phobius"/>
    </source>
</evidence>
<organism evidence="10 11">
    <name type="scientific">Streptococcus dentapri</name>
    <dbReference type="NCBI Taxonomy" id="573564"/>
    <lineage>
        <taxon>Bacteria</taxon>
        <taxon>Bacillati</taxon>
        <taxon>Bacillota</taxon>
        <taxon>Bacilli</taxon>
        <taxon>Lactobacillales</taxon>
        <taxon>Streptococcaceae</taxon>
        <taxon>Streptococcus</taxon>
    </lineage>
</organism>
<dbReference type="Gene3D" id="1.10.1760.20">
    <property type="match status" value="1"/>
</dbReference>